<protein>
    <submittedName>
        <fullName evidence="4">Addiction module toxin RelE</fullName>
    </submittedName>
    <submittedName>
        <fullName evidence="2">Type II toxin-antitoxin system RelE/ParE family toxin</fullName>
    </submittedName>
</protein>
<evidence type="ECO:0000313" key="3">
    <source>
        <dbReference type="EMBL" id="MDB8016926.1"/>
    </source>
</evidence>
<reference evidence="9" key="1">
    <citation type="submission" date="2015-05" db="EMBL/GenBank/DDBJ databases">
        <authorList>
            <consortium name="Pathogen Informatics"/>
        </authorList>
    </citation>
    <scope>NUCLEOTIDE SEQUENCE [LARGE SCALE GENOMIC DNA]</scope>
    <source>
        <strain evidence="9">T1-815</strain>
    </source>
</reference>
<reference evidence="2" key="7">
    <citation type="submission" date="2021-10" db="EMBL/GenBank/DDBJ databases">
        <title>Collection of gut derived symbiotic bacterial strains cultured from healthy donors.</title>
        <authorList>
            <person name="Lin H."/>
            <person name="Littmann E."/>
            <person name="Claire K."/>
            <person name="Pamer E."/>
        </authorList>
    </citation>
    <scope>NUCLEOTIDE SEQUENCE</scope>
    <source>
        <strain evidence="2">MSK.22.92</strain>
    </source>
</reference>
<evidence type="ECO:0000313" key="4">
    <source>
        <dbReference type="EMBL" id="MSC59984.1"/>
    </source>
</evidence>
<name>A0A0M6WMZ1_9FIRM</name>
<evidence type="ECO:0000313" key="1">
    <source>
        <dbReference type="EMBL" id="CRL38549.1"/>
    </source>
</evidence>
<dbReference type="Pfam" id="PF06296">
    <property type="entry name" value="RelE"/>
    <property type="match status" value="1"/>
</dbReference>
<dbReference type="EMBL" id="CVRQ01000022">
    <property type="protein sequence ID" value="CRL38549.1"/>
    <property type="molecule type" value="Genomic_DNA"/>
</dbReference>
<dbReference type="EMBL" id="QSOB01000011">
    <property type="protein sequence ID" value="RGI67589.1"/>
    <property type="molecule type" value="Genomic_DNA"/>
</dbReference>
<reference evidence="4 13" key="4">
    <citation type="journal article" date="2019" name="Nat. Med.">
        <title>A library of human gut bacterial isolates paired with longitudinal multiomics data enables mechanistic microbiome research.</title>
        <authorList>
            <person name="Poyet M."/>
            <person name="Groussin M."/>
            <person name="Gibbons S.M."/>
            <person name="Avila-Pacheco J."/>
            <person name="Jiang X."/>
            <person name="Kearney S.M."/>
            <person name="Perrotta A.R."/>
            <person name="Berdy B."/>
            <person name="Zhao S."/>
            <person name="Lieberman T.D."/>
            <person name="Swanson P.K."/>
            <person name="Smith M."/>
            <person name="Roesemann S."/>
            <person name="Alexander J.E."/>
            <person name="Rich S.A."/>
            <person name="Livny J."/>
            <person name="Vlamakis H."/>
            <person name="Clish C."/>
            <person name="Bullock K."/>
            <person name="Deik A."/>
            <person name="Scott J."/>
            <person name="Pierce K.A."/>
            <person name="Xavier R.J."/>
            <person name="Alm E.J."/>
        </authorList>
    </citation>
    <scope>NUCLEOTIDE SEQUENCE [LARGE SCALE GENOMIC DNA]</scope>
    <source>
        <strain evidence="4 13">BIOML-A11</strain>
    </source>
</reference>
<dbReference type="EMBL" id="JAQLYE010000003">
    <property type="protein sequence ID" value="MDB8016926.1"/>
    <property type="molecule type" value="Genomic_DNA"/>
</dbReference>
<evidence type="ECO:0000313" key="6">
    <source>
        <dbReference type="EMBL" id="RGI67589.1"/>
    </source>
</evidence>
<dbReference type="PIRSF" id="PIRSF039032">
    <property type="entry name" value="HigB-2"/>
    <property type="match status" value="1"/>
</dbReference>
<dbReference type="EMBL" id="QSKC01000002">
    <property type="protein sequence ID" value="RHE34215.1"/>
    <property type="molecule type" value="Genomic_DNA"/>
</dbReference>
<dbReference type="Proteomes" id="UP001197847">
    <property type="component" value="Unassembled WGS sequence"/>
</dbReference>
<reference evidence="5" key="5">
    <citation type="journal article" date="2020" name="Cell Host Microbe">
        <title>Functional and Genomic Variation between Human-Derived Isolates of Lachnospiraceae Reveals Inter- and Intra-Species Diversity.</title>
        <authorList>
            <person name="Sorbara M.T."/>
            <person name="Littmann E.R."/>
            <person name="Fontana E."/>
            <person name="Moody T.U."/>
            <person name="Kohout C.E."/>
            <person name="Gjonbalaj M."/>
            <person name="Eaton V."/>
            <person name="Seok R."/>
            <person name="Leiner I.M."/>
            <person name="Pamer E.G."/>
        </authorList>
    </citation>
    <scope>NUCLEOTIDE SEQUENCE</scope>
    <source>
        <strain evidence="5">MSK.17.79</strain>
    </source>
</reference>
<dbReference type="Proteomes" id="UP001212823">
    <property type="component" value="Unassembled WGS sequence"/>
</dbReference>
<dbReference type="Proteomes" id="UP001193670">
    <property type="component" value="Unassembled WGS sequence"/>
</dbReference>
<evidence type="ECO:0000313" key="12">
    <source>
        <dbReference type="Proteomes" id="UP000285290"/>
    </source>
</evidence>
<reference evidence="5" key="6">
    <citation type="submission" date="2020-02" db="EMBL/GenBank/DDBJ databases">
        <authorList>
            <person name="Littmann E."/>
            <person name="Sorbara M."/>
        </authorList>
    </citation>
    <scope>NUCLEOTIDE SEQUENCE</scope>
    <source>
        <strain evidence="5">MSK.17.79</strain>
    </source>
</reference>
<evidence type="ECO:0000313" key="7">
    <source>
        <dbReference type="EMBL" id="RHE34215.1"/>
    </source>
</evidence>
<dbReference type="Proteomes" id="UP000049472">
    <property type="component" value="Unassembled WGS sequence"/>
</dbReference>
<dbReference type="InterPro" id="IPR009387">
    <property type="entry name" value="HigB-2"/>
</dbReference>
<evidence type="ECO:0000313" key="11">
    <source>
        <dbReference type="Proteomes" id="UP000283297"/>
    </source>
</evidence>
<accession>A0A0M6WMZ1</accession>
<evidence type="ECO:0000313" key="2">
    <source>
        <dbReference type="EMBL" id="MCC2747318.1"/>
    </source>
</evidence>
<dbReference type="Proteomes" id="UP000283297">
    <property type="component" value="Unassembled WGS sequence"/>
</dbReference>
<gene>
    <name evidence="8" type="ORF">DW028_03375</name>
    <name evidence="7" type="ORF">DW753_02740</name>
    <name evidence="6" type="ORF">DXD95_08860</name>
    <name evidence="5" type="ORF">G4319_06535</name>
    <name evidence="4" type="ORF">GKE07_07165</name>
    <name evidence="2" type="ORF">LK487_09815</name>
    <name evidence="3" type="ORF">PNE45_02590</name>
    <name evidence="1" type="ORF">T1815_18381</name>
</gene>
<evidence type="ECO:0000313" key="10">
    <source>
        <dbReference type="Proteomes" id="UP000260642"/>
    </source>
</evidence>
<reference evidence="1" key="2">
    <citation type="submission" date="2015-05" db="EMBL/GenBank/DDBJ databases">
        <authorList>
            <person name="Wang D.B."/>
            <person name="Wang M."/>
        </authorList>
    </citation>
    <scope>NUCLEOTIDE SEQUENCE [LARGE SCALE GENOMIC DNA]</scope>
    <source>
        <strain evidence="1">T1-815</strain>
    </source>
</reference>
<dbReference type="Proteomes" id="UP000285290">
    <property type="component" value="Unassembled WGS sequence"/>
</dbReference>
<evidence type="ECO:0000313" key="13">
    <source>
        <dbReference type="Proteomes" id="UP000479563"/>
    </source>
</evidence>
<dbReference type="EMBL" id="JAJFBX010000012">
    <property type="protein sequence ID" value="MCC2747318.1"/>
    <property type="molecule type" value="Genomic_DNA"/>
</dbReference>
<keyword evidence="9" id="KW-1185">Reference proteome</keyword>
<dbReference type="Proteomes" id="UP000260642">
    <property type="component" value="Unassembled WGS sequence"/>
</dbReference>
<dbReference type="EMBL" id="WKQP01000009">
    <property type="protein sequence ID" value="MSC59984.1"/>
    <property type="molecule type" value="Genomic_DNA"/>
</dbReference>
<dbReference type="EMBL" id="JAAILW010000010">
    <property type="protein sequence ID" value="NSC27003.1"/>
    <property type="molecule type" value="Genomic_DNA"/>
</dbReference>
<reference evidence="10 11" key="3">
    <citation type="submission" date="2018-08" db="EMBL/GenBank/DDBJ databases">
        <title>A genome reference for cultivated species of the human gut microbiota.</title>
        <authorList>
            <person name="Zou Y."/>
            <person name="Xue W."/>
            <person name="Luo G."/>
        </authorList>
    </citation>
    <scope>NUCLEOTIDE SEQUENCE [LARGE SCALE GENOMIC DNA]</scope>
    <source>
        <strain evidence="8 11">AF38-24</strain>
        <strain evidence="7 12">AM29-10</strain>
        <strain evidence="6 10">TM10-3</strain>
    </source>
</reference>
<dbReference type="AlphaFoldDB" id="A0A0M6WMZ1"/>
<evidence type="ECO:0000313" key="5">
    <source>
        <dbReference type="EMBL" id="NSC27003.1"/>
    </source>
</evidence>
<sequence>MTRTFIEVPLFSKRWKEIGLGEDELRALQIMLLKDPVSGPIMEGTGGIRKVRFPLQNRGKSGSVRVCYTDFAEYEVIYLITAFQKKSQENLTEEEKSVLKKLVKSLREEAAKNRR</sequence>
<dbReference type="Proteomes" id="UP000479563">
    <property type="component" value="Unassembled WGS sequence"/>
</dbReference>
<evidence type="ECO:0000313" key="9">
    <source>
        <dbReference type="Proteomes" id="UP000049472"/>
    </source>
</evidence>
<dbReference type="EMBL" id="QRON01000002">
    <property type="protein sequence ID" value="RHL29678.1"/>
    <property type="molecule type" value="Genomic_DNA"/>
</dbReference>
<dbReference type="RefSeq" id="WP_055061977.1">
    <property type="nucleotide sequence ID" value="NZ_CVRQ01000022.1"/>
</dbReference>
<organism evidence="1 9">
    <name type="scientific">Agathobacter rectalis</name>
    <dbReference type="NCBI Taxonomy" id="39491"/>
    <lineage>
        <taxon>Bacteria</taxon>
        <taxon>Bacillati</taxon>
        <taxon>Bacillota</taxon>
        <taxon>Clostridia</taxon>
        <taxon>Lachnospirales</taxon>
        <taxon>Lachnospiraceae</taxon>
        <taxon>Agathobacter</taxon>
    </lineage>
</organism>
<proteinExistence type="predicted"/>
<reference evidence="3" key="8">
    <citation type="submission" date="2023-01" db="EMBL/GenBank/DDBJ databases">
        <title>Human gut microbiome strain richness.</title>
        <authorList>
            <person name="Chen-Liaw A."/>
        </authorList>
    </citation>
    <scope>NUCLEOTIDE SEQUENCE</scope>
    <source>
        <strain evidence="3">1001283st1_D2_1001283B150209_150212</strain>
    </source>
</reference>
<evidence type="ECO:0000313" key="8">
    <source>
        <dbReference type="EMBL" id="RHL29678.1"/>
    </source>
</evidence>